<organism evidence="5 6">
    <name type="scientific">Streptomyces flavidovirens</name>
    <dbReference type="NCBI Taxonomy" id="67298"/>
    <lineage>
        <taxon>Bacteria</taxon>
        <taxon>Bacillati</taxon>
        <taxon>Actinomycetota</taxon>
        <taxon>Actinomycetes</taxon>
        <taxon>Kitasatosporales</taxon>
        <taxon>Streptomycetaceae</taxon>
        <taxon>Streptomyces</taxon>
    </lineage>
</organism>
<comment type="similarity">
    <text evidence="1">Belongs to the GPN-loop GTPase family.</text>
</comment>
<dbReference type="InterPro" id="IPR004130">
    <property type="entry name" value="Gpn"/>
</dbReference>
<dbReference type="EMBL" id="JBIAPK010000001">
    <property type="protein sequence ID" value="MFF3337829.1"/>
    <property type="molecule type" value="Genomic_DNA"/>
</dbReference>
<dbReference type="InterPro" id="IPR027417">
    <property type="entry name" value="P-loop_NTPase"/>
</dbReference>
<dbReference type="CDD" id="cd00882">
    <property type="entry name" value="Ras_like_GTPase"/>
    <property type="match status" value="1"/>
</dbReference>
<dbReference type="RefSeq" id="WP_387893696.1">
    <property type="nucleotide sequence ID" value="NZ_JBIAPK010000001.1"/>
</dbReference>
<dbReference type="PANTHER" id="PTHR42708">
    <property type="entry name" value="ATP/GTP-BINDING PROTEIN-RELATED"/>
    <property type="match status" value="1"/>
</dbReference>
<keyword evidence="3" id="KW-0378">Hydrolase</keyword>
<evidence type="ECO:0000313" key="5">
    <source>
        <dbReference type="EMBL" id="MFF3337829.1"/>
    </source>
</evidence>
<name>A0ABW6R8K2_9ACTN</name>
<dbReference type="InterPro" id="IPR052705">
    <property type="entry name" value="Gliding_Motility_GTPase"/>
</dbReference>
<protein>
    <submittedName>
        <fullName evidence="5">ATP/GTP-binding protein</fullName>
    </submittedName>
</protein>
<sequence>MDSAASDSRYLADTVQTAVKIVIAGPLGVGKTTLIGSLSEIPPLRTEEAMTVAGHGVDEIVAGKATTTVAMDFGRITLNEQRVLYLFGTPGQPRFFPLWQHLVHGALGALALIDTRDLEESFGVLGHLEELGVPFAVAVNSFPNAPQHQPETLRRALDLLPETPVMVCDARDRSSSAQALITLVDHLYTTAGRETP</sequence>
<dbReference type="Proteomes" id="UP001601976">
    <property type="component" value="Unassembled WGS sequence"/>
</dbReference>
<comment type="caution">
    <text evidence="5">The sequence shown here is derived from an EMBL/GenBank/DDBJ whole genome shotgun (WGS) entry which is preliminary data.</text>
</comment>
<evidence type="ECO:0000313" key="6">
    <source>
        <dbReference type="Proteomes" id="UP001601976"/>
    </source>
</evidence>
<dbReference type="Gene3D" id="3.40.50.300">
    <property type="entry name" value="P-loop containing nucleotide triphosphate hydrolases"/>
    <property type="match status" value="1"/>
</dbReference>
<dbReference type="PANTHER" id="PTHR42708:SF1">
    <property type="entry name" value="GLIDING MOTILITY PROTEIN MGLA"/>
    <property type="match status" value="1"/>
</dbReference>
<dbReference type="SUPFAM" id="SSF52540">
    <property type="entry name" value="P-loop containing nucleoside triphosphate hydrolases"/>
    <property type="match status" value="1"/>
</dbReference>
<evidence type="ECO:0000256" key="1">
    <source>
        <dbReference type="ARBA" id="ARBA00005290"/>
    </source>
</evidence>
<reference evidence="5 6" key="1">
    <citation type="submission" date="2024-10" db="EMBL/GenBank/DDBJ databases">
        <title>The Natural Products Discovery Center: Release of the First 8490 Sequenced Strains for Exploring Actinobacteria Biosynthetic Diversity.</title>
        <authorList>
            <person name="Kalkreuter E."/>
            <person name="Kautsar S.A."/>
            <person name="Yang D."/>
            <person name="Bader C.D."/>
            <person name="Teijaro C.N."/>
            <person name="Fluegel L."/>
            <person name="Davis C.M."/>
            <person name="Simpson J.R."/>
            <person name="Lauterbach L."/>
            <person name="Steele A.D."/>
            <person name="Gui C."/>
            <person name="Meng S."/>
            <person name="Li G."/>
            <person name="Viehrig K."/>
            <person name="Ye F."/>
            <person name="Su P."/>
            <person name="Kiefer A.F."/>
            <person name="Nichols A."/>
            <person name="Cepeda A.J."/>
            <person name="Yan W."/>
            <person name="Fan B."/>
            <person name="Jiang Y."/>
            <person name="Adhikari A."/>
            <person name="Zheng C.-J."/>
            <person name="Schuster L."/>
            <person name="Cowan T.M."/>
            <person name="Smanski M.J."/>
            <person name="Chevrette M.G."/>
            <person name="De Carvalho L.P.S."/>
            <person name="Shen B."/>
        </authorList>
    </citation>
    <scope>NUCLEOTIDE SEQUENCE [LARGE SCALE GENOMIC DNA]</scope>
    <source>
        <strain evidence="5 6">NPDC003029</strain>
    </source>
</reference>
<accession>A0ABW6R8K2</accession>
<evidence type="ECO:0000256" key="4">
    <source>
        <dbReference type="ARBA" id="ARBA00023134"/>
    </source>
</evidence>
<evidence type="ECO:0000256" key="3">
    <source>
        <dbReference type="ARBA" id="ARBA00022801"/>
    </source>
</evidence>
<gene>
    <name evidence="5" type="ORF">ACFYWW_03685</name>
</gene>
<dbReference type="Pfam" id="PF03029">
    <property type="entry name" value="ATP_bind_1"/>
    <property type="match status" value="1"/>
</dbReference>
<keyword evidence="2" id="KW-0547">Nucleotide-binding</keyword>
<keyword evidence="6" id="KW-1185">Reference proteome</keyword>
<keyword evidence="4" id="KW-0342">GTP-binding</keyword>
<proteinExistence type="inferred from homology"/>
<evidence type="ECO:0000256" key="2">
    <source>
        <dbReference type="ARBA" id="ARBA00022741"/>
    </source>
</evidence>